<evidence type="ECO:0000256" key="1">
    <source>
        <dbReference type="SAM" id="MobiDB-lite"/>
    </source>
</evidence>
<feature type="region of interest" description="Disordered" evidence="1">
    <location>
        <begin position="101"/>
        <end position="121"/>
    </location>
</feature>
<dbReference type="EMBL" id="JAKXMK010000007">
    <property type="protein sequence ID" value="MCH6165801.1"/>
    <property type="molecule type" value="Genomic_DNA"/>
</dbReference>
<comment type="caution">
    <text evidence="2">The sequence shown here is derived from an EMBL/GenBank/DDBJ whole genome shotgun (WGS) entry which is preliminary data.</text>
</comment>
<evidence type="ECO:0008006" key="4">
    <source>
        <dbReference type="Google" id="ProtNLM"/>
    </source>
</evidence>
<name>A0ABS9TBZ0_9PSEU</name>
<dbReference type="Proteomes" id="UP001299970">
    <property type="component" value="Unassembled WGS sequence"/>
</dbReference>
<accession>A0ABS9TBZ0</accession>
<evidence type="ECO:0000313" key="3">
    <source>
        <dbReference type="Proteomes" id="UP001299970"/>
    </source>
</evidence>
<sequence>MTDLDEHTLLTCLADAVAHARYWQPPDEADVLLADPVVAAALRPVAQAVVGSPTWRWWTSPLAENAQAHVQWTGQYATDPPRVTGAAEGLREWRRETLEAERRTQEWPGDPAASGSGPWWSTPAERRVVATSRALPDLSATQLMLVEDEMGWSQALVRPLGLVRPPRVYEVSGPQAWVDLVNRYPLEVSRSRRHDWWHTTGRVGRWFVPDWQAVAADHDAVHLSVAAYLVTPGRALEVAGGATVVAGWDPDATLWLTDLLAPAGEPVAWERYDDGGRWRWRPRA</sequence>
<dbReference type="RefSeq" id="WP_241035830.1">
    <property type="nucleotide sequence ID" value="NZ_BAAAJF010000078.1"/>
</dbReference>
<reference evidence="2 3" key="1">
    <citation type="submission" date="2022-03" db="EMBL/GenBank/DDBJ databases">
        <title>Pseudonocardia alaer sp. nov., a novel actinomycete isolated from reed forest soil.</title>
        <authorList>
            <person name="Wang L."/>
        </authorList>
    </citation>
    <scope>NUCLEOTIDE SEQUENCE [LARGE SCALE GENOMIC DNA]</scope>
    <source>
        <strain evidence="2 3">Y-16303</strain>
    </source>
</reference>
<keyword evidence="3" id="KW-1185">Reference proteome</keyword>
<evidence type="ECO:0000313" key="2">
    <source>
        <dbReference type="EMBL" id="MCH6165801.1"/>
    </source>
</evidence>
<gene>
    <name evidence="2" type="ORF">MMF94_08915</name>
</gene>
<protein>
    <recommendedName>
        <fullName evidence="4">DUF4253 domain-containing protein</fullName>
    </recommendedName>
</protein>
<proteinExistence type="predicted"/>
<organism evidence="2 3">
    <name type="scientific">Pseudonocardia alaniniphila</name>
    <dbReference type="NCBI Taxonomy" id="75291"/>
    <lineage>
        <taxon>Bacteria</taxon>
        <taxon>Bacillati</taxon>
        <taxon>Actinomycetota</taxon>
        <taxon>Actinomycetes</taxon>
        <taxon>Pseudonocardiales</taxon>
        <taxon>Pseudonocardiaceae</taxon>
        <taxon>Pseudonocardia</taxon>
    </lineage>
</organism>